<dbReference type="Pfam" id="PF00553">
    <property type="entry name" value="CBM_2"/>
    <property type="match status" value="1"/>
</dbReference>
<dbReference type="Gene3D" id="1.50.10.10">
    <property type="match status" value="1"/>
</dbReference>
<feature type="region of interest" description="Disordered" evidence="8">
    <location>
        <begin position="1"/>
        <end position="20"/>
    </location>
</feature>
<dbReference type="SUPFAM" id="SSF49785">
    <property type="entry name" value="Galactose-binding domain-like"/>
    <property type="match status" value="1"/>
</dbReference>
<dbReference type="InterPro" id="IPR008965">
    <property type="entry name" value="CBM2/CBM3_carb-bd_dom_sf"/>
</dbReference>
<feature type="active site" evidence="6">
    <location>
        <position position="744"/>
    </location>
</feature>
<protein>
    <recommendedName>
        <fullName evidence="7">Endoglucanase</fullName>
        <ecNumber evidence="7">3.2.1.4</ecNumber>
    </recommendedName>
</protein>
<reference evidence="11" key="1">
    <citation type="journal article" date="2019" name="Int. J. Syst. Evol. Microbiol.">
        <title>The Global Catalogue of Microorganisms (GCM) 10K type strain sequencing project: providing services to taxonomists for standard genome sequencing and annotation.</title>
        <authorList>
            <consortium name="The Broad Institute Genomics Platform"/>
            <consortium name="The Broad Institute Genome Sequencing Center for Infectious Disease"/>
            <person name="Wu L."/>
            <person name="Ma J."/>
        </authorList>
    </citation>
    <scope>NUCLEOTIDE SEQUENCE [LARGE SCALE GENOMIC DNA]</scope>
    <source>
        <strain evidence="11">JCM 6238</strain>
    </source>
</reference>
<feature type="region of interest" description="Disordered" evidence="8">
    <location>
        <begin position="46"/>
        <end position="65"/>
    </location>
</feature>
<dbReference type="InterPro" id="IPR006311">
    <property type="entry name" value="TAT_signal"/>
</dbReference>
<evidence type="ECO:0000256" key="2">
    <source>
        <dbReference type="ARBA" id="ARBA00022801"/>
    </source>
</evidence>
<feature type="domain" description="CBM2" evidence="9">
    <location>
        <begin position="775"/>
        <end position="881"/>
    </location>
</feature>
<dbReference type="PROSITE" id="PS51173">
    <property type="entry name" value="CBM2"/>
    <property type="match status" value="1"/>
</dbReference>
<evidence type="ECO:0000313" key="10">
    <source>
        <dbReference type="EMBL" id="GAA2322113.1"/>
    </source>
</evidence>
<evidence type="ECO:0000256" key="4">
    <source>
        <dbReference type="ARBA" id="ARBA00023295"/>
    </source>
</evidence>
<accession>A0ABP5S5X4</accession>
<keyword evidence="2 6" id="KW-0378">Hydrolase</keyword>
<dbReference type="Pfam" id="PF02018">
    <property type="entry name" value="CBM_4_9"/>
    <property type="match status" value="1"/>
</dbReference>
<gene>
    <name evidence="10" type="ORF">GCM10010403_10280</name>
</gene>
<evidence type="ECO:0000256" key="6">
    <source>
        <dbReference type="PROSITE-ProRule" id="PRU10060"/>
    </source>
</evidence>
<comment type="catalytic activity">
    <reaction evidence="7">
        <text>Endohydrolysis of (1-&gt;4)-beta-D-glucosidic linkages in cellulose, lichenin and cereal beta-D-glucans.</text>
        <dbReference type="EC" id="3.2.1.4"/>
    </reaction>
</comment>
<name>A0ABP5S5X4_9ACTN</name>
<dbReference type="Gene3D" id="2.60.120.260">
    <property type="entry name" value="Galactose-binding domain-like"/>
    <property type="match status" value="1"/>
</dbReference>
<dbReference type="InterPro" id="IPR012291">
    <property type="entry name" value="CBM2_carb-bd_dom_sf"/>
</dbReference>
<dbReference type="InterPro" id="IPR003305">
    <property type="entry name" value="CenC_carb-bd"/>
</dbReference>
<dbReference type="Proteomes" id="UP001501584">
    <property type="component" value="Unassembled WGS sequence"/>
</dbReference>
<dbReference type="SUPFAM" id="SSF48208">
    <property type="entry name" value="Six-hairpin glycosidases"/>
    <property type="match status" value="1"/>
</dbReference>
<evidence type="ECO:0000259" key="9">
    <source>
        <dbReference type="PROSITE" id="PS51173"/>
    </source>
</evidence>
<keyword evidence="5 6" id="KW-0624">Polysaccharide degradation</keyword>
<comment type="similarity">
    <text evidence="1 6 7">Belongs to the glycosyl hydrolase 9 (cellulase E) family.</text>
</comment>
<proteinExistence type="inferred from homology"/>
<dbReference type="InterPro" id="IPR013783">
    <property type="entry name" value="Ig-like_fold"/>
</dbReference>
<dbReference type="InterPro" id="IPR008928">
    <property type="entry name" value="6-hairpin_glycosidase_sf"/>
</dbReference>
<feature type="active site" evidence="6">
    <location>
        <position position="753"/>
    </location>
</feature>
<organism evidence="10 11">
    <name type="scientific">Glycomyces rutgersensis</name>
    <dbReference type="NCBI Taxonomy" id="58115"/>
    <lineage>
        <taxon>Bacteria</taxon>
        <taxon>Bacillati</taxon>
        <taxon>Actinomycetota</taxon>
        <taxon>Actinomycetes</taxon>
        <taxon>Glycomycetales</taxon>
        <taxon>Glycomycetaceae</taxon>
        <taxon>Glycomyces</taxon>
    </lineage>
</organism>
<keyword evidence="4 6" id="KW-0326">Glycosidase</keyword>
<dbReference type="InterPro" id="IPR014756">
    <property type="entry name" value="Ig_E-set"/>
</dbReference>
<sequence>MNDKMAGGIAPNPNLGGHSAMPRTALRRRRLGVAVLTALAIGAAGAAPAAQAQDEEPTDLITNGDFASGTTGWWTTANLTGAVADGEWCVDVPGGTANAWDAIVGQDGLPLVTGESYELRFTARATADVSVRALVQRPVDPWPTAVEEFPVLSSEAQDFSYAFTANADWTDAQLAFQIGRHAEPWQFCISEVQLLTGAEPPVYEPDTGPRVRVNQVGYLPDGPKRATLVTDAADPVPWQLHDAAGTLVAEGDSQPHGEESTSGESVHVIDFSDASATGEGFTLTADGETSYPFAIGGNPYGDLAVDAMSFYYPMRSGIAIDDAIAPGYGREAGHVDTAPNQGDGAVTCPANACDYALDVTGGWYDAGDHGKYVVNGGISVAQLMSVYERALNAPTGDTGRLGDGSLRIPEHGDGVPDVLDEARWEVEFLLAMQVPASEELAGMAHHKIHDEKWTGLPLMPADDPQPRYLQPPSTAATLNLAAAAAQAARLFEPYDADFAAECLEAAETAWQAALAHPDLYAPDTSPDGGGPYGDSDVSDEFYWAAAELFLTTGTKSYEDYLLASKVHEADSFGPGAFYWGGVAGLAKLDLALVPNALPGRDEIVTQVVAGADGYLDLQAASPWGLSYGSSGTFDWGSNSAVLNELVVVATAFDLTGEAKYRDGVLTGLDYILGRNALGNSYVTGYGSHDSHNMHSRWFANQLDPNLPNPPAGTLAGGPNSVTGTWDPVAQRWLTGCAPQRCYIDDIGSWSTNELTINWNAPLAQIATFAAEQAGTAAATPSCEVQYLINGQWPGGFNAQIVVTNTGDEPLQDLSLKWALPTGQSIVNSWSVALTRDGHTVTATDIAGGQELKPGRTFTFGFIGAKDARTAVAPASVTCSAA</sequence>
<dbReference type="Pfam" id="PF02927">
    <property type="entry name" value="CelD_N"/>
    <property type="match status" value="1"/>
</dbReference>
<dbReference type="EMBL" id="BAAASX010000001">
    <property type="protein sequence ID" value="GAA2322113.1"/>
    <property type="molecule type" value="Genomic_DNA"/>
</dbReference>
<dbReference type="EC" id="3.2.1.4" evidence="7"/>
<evidence type="ECO:0000256" key="5">
    <source>
        <dbReference type="ARBA" id="ARBA00023326"/>
    </source>
</evidence>
<dbReference type="SUPFAM" id="SSF81296">
    <property type="entry name" value="E set domains"/>
    <property type="match status" value="1"/>
</dbReference>
<dbReference type="InterPro" id="IPR033126">
    <property type="entry name" value="Glyco_hydro_9_Asp/Glu_AS"/>
</dbReference>
<dbReference type="SMART" id="SM00637">
    <property type="entry name" value="CBD_II"/>
    <property type="match status" value="1"/>
</dbReference>
<evidence type="ECO:0000313" key="11">
    <source>
        <dbReference type="Proteomes" id="UP001501584"/>
    </source>
</evidence>
<dbReference type="SUPFAM" id="SSF49384">
    <property type="entry name" value="Carbohydrate-binding domain"/>
    <property type="match status" value="1"/>
</dbReference>
<keyword evidence="11" id="KW-1185">Reference proteome</keyword>
<dbReference type="PROSITE" id="PS00698">
    <property type="entry name" value="GH9_3"/>
    <property type="match status" value="1"/>
</dbReference>
<dbReference type="InterPro" id="IPR004197">
    <property type="entry name" value="Cellulase_Ig-like"/>
</dbReference>
<dbReference type="PANTHER" id="PTHR22298">
    <property type="entry name" value="ENDO-1,4-BETA-GLUCANASE"/>
    <property type="match status" value="1"/>
</dbReference>
<dbReference type="InterPro" id="IPR001919">
    <property type="entry name" value="CBD2"/>
</dbReference>
<evidence type="ECO:0000256" key="8">
    <source>
        <dbReference type="SAM" id="MobiDB-lite"/>
    </source>
</evidence>
<dbReference type="Gene3D" id="2.60.40.290">
    <property type="match status" value="1"/>
</dbReference>
<keyword evidence="3 6" id="KW-0119">Carbohydrate metabolism</keyword>
<comment type="caution">
    <text evidence="10">The sequence shown here is derived from an EMBL/GenBank/DDBJ whole genome shotgun (WGS) entry which is preliminary data.</text>
</comment>
<dbReference type="Gene3D" id="2.60.40.10">
    <property type="entry name" value="Immunoglobulins"/>
    <property type="match status" value="1"/>
</dbReference>
<keyword evidence="7" id="KW-0136">Cellulose degradation</keyword>
<evidence type="ECO:0000256" key="7">
    <source>
        <dbReference type="RuleBase" id="RU361166"/>
    </source>
</evidence>
<evidence type="ECO:0000256" key="3">
    <source>
        <dbReference type="ARBA" id="ARBA00023277"/>
    </source>
</evidence>
<dbReference type="InterPro" id="IPR001701">
    <property type="entry name" value="Glyco_hydro_9"/>
</dbReference>
<dbReference type="InterPro" id="IPR008979">
    <property type="entry name" value="Galactose-bd-like_sf"/>
</dbReference>
<dbReference type="CDD" id="cd02850">
    <property type="entry name" value="E_set_Cellulase_N"/>
    <property type="match status" value="1"/>
</dbReference>
<dbReference type="Pfam" id="PF00759">
    <property type="entry name" value="Glyco_hydro_9"/>
    <property type="match status" value="1"/>
</dbReference>
<dbReference type="InterPro" id="IPR012341">
    <property type="entry name" value="6hp_glycosidase-like_sf"/>
</dbReference>
<dbReference type="PROSITE" id="PS51318">
    <property type="entry name" value="TAT"/>
    <property type="match status" value="1"/>
</dbReference>
<evidence type="ECO:0000256" key="1">
    <source>
        <dbReference type="ARBA" id="ARBA00007072"/>
    </source>
</evidence>